<evidence type="ECO:0000256" key="1">
    <source>
        <dbReference type="SAM" id="Coils"/>
    </source>
</evidence>
<keyword evidence="1" id="KW-0175">Coiled coil</keyword>
<keyword evidence="4" id="KW-1185">Reference proteome</keyword>
<dbReference type="SUPFAM" id="SSF48452">
    <property type="entry name" value="TPR-like"/>
    <property type="match status" value="1"/>
</dbReference>
<feature type="domain" description="GGDEF" evidence="2">
    <location>
        <begin position="418"/>
        <end position="547"/>
    </location>
</feature>
<dbReference type="Proteomes" id="UP000197208">
    <property type="component" value="Unassembled WGS sequence"/>
</dbReference>
<dbReference type="PROSITE" id="PS50887">
    <property type="entry name" value="GGDEF"/>
    <property type="match status" value="1"/>
</dbReference>
<protein>
    <recommendedName>
        <fullName evidence="2">GGDEF domain-containing protein</fullName>
    </recommendedName>
</protein>
<dbReference type="EMBL" id="NHMK01000013">
    <property type="protein sequence ID" value="OWL95985.1"/>
    <property type="molecule type" value="Genomic_DNA"/>
</dbReference>
<dbReference type="InterPro" id="IPR029787">
    <property type="entry name" value="Nucleotide_cyclase"/>
</dbReference>
<organism evidence="3 4">
    <name type="scientific">Deinococcus indicus</name>
    <dbReference type="NCBI Taxonomy" id="223556"/>
    <lineage>
        <taxon>Bacteria</taxon>
        <taxon>Thermotogati</taxon>
        <taxon>Deinococcota</taxon>
        <taxon>Deinococci</taxon>
        <taxon>Deinococcales</taxon>
        <taxon>Deinococcaceae</taxon>
        <taxon>Deinococcus</taxon>
    </lineage>
</organism>
<accession>A0A246BKX8</accession>
<dbReference type="PANTHER" id="PTHR45138:SF9">
    <property type="entry name" value="DIGUANYLATE CYCLASE DGCM-RELATED"/>
    <property type="match status" value="1"/>
</dbReference>
<dbReference type="InterPro" id="IPR011990">
    <property type="entry name" value="TPR-like_helical_dom_sf"/>
</dbReference>
<dbReference type="Pfam" id="PF00990">
    <property type="entry name" value="GGDEF"/>
    <property type="match status" value="1"/>
</dbReference>
<dbReference type="Gene3D" id="3.30.70.270">
    <property type="match status" value="1"/>
</dbReference>
<evidence type="ECO:0000313" key="3">
    <source>
        <dbReference type="EMBL" id="OWL95985.1"/>
    </source>
</evidence>
<dbReference type="Gene3D" id="1.25.40.10">
    <property type="entry name" value="Tetratricopeptide repeat domain"/>
    <property type="match status" value="1"/>
</dbReference>
<dbReference type="AlphaFoldDB" id="A0A246BKX8"/>
<dbReference type="GO" id="GO:0005886">
    <property type="term" value="C:plasma membrane"/>
    <property type="evidence" value="ECO:0007669"/>
    <property type="project" value="TreeGrafter"/>
</dbReference>
<comment type="caution">
    <text evidence="3">The sequence shown here is derived from an EMBL/GenBank/DDBJ whole genome shotgun (WGS) entry which is preliminary data.</text>
</comment>
<dbReference type="GO" id="GO:0052621">
    <property type="term" value="F:diguanylate cyclase activity"/>
    <property type="evidence" value="ECO:0007669"/>
    <property type="project" value="TreeGrafter"/>
</dbReference>
<dbReference type="GO" id="GO:1902201">
    <property type="term" value="P:negative regulation of bacterial-type flagellum-dependent cell motility"/>
    <property type="evidence" value="ECO:0007669"/>
    <property type="project" value="TreeGrafter"/>
</dbReference>
<proteinExistence type="predicted"/>
<name>A0A246BKX8_9DEIO</name>
<dbReference type="FunFam" id="3.30.70.270:FF:000001">
    <property type="entry name" value="Diguanylate cyclase domain protein"/>
    <property type="match status" value="1"/>
</dbReference>
<sequence>MRPLYDPLFILGSVTFSDRRTDSDRRAEGAWAARFTDPAGAGAWVQASLPDPALRPCAQVVLAFLRWRAGELVSALDQVMQAEATLRERGNERWLARALSMLAVLAGESGQAERALRLLQEQLELVRRLGDVEMQASAYNDFGVQIGWDDPERALTYYQRAFDLLEEQGVPGGASPYPGIHGIAALNIAEIHLLRGRDAAGEAMTDRGGDLLEQARAWTFWPGYVTLRVKLLSRQGRLDDARELIRDAFARLGEPPRPDGPAGPPLTEPAQLLHAAAAHLEFEAGDPRRALEWLGGLEDWPNVRPELLPEFLDLRARIEAAGGDHAAAYRTARQLLAVTEARHAAERDTQIKQLEVLHRTELAVQQSHEAQRAAQHLREHLRELQALRGQLEKLSSTDDLTGLGNRRQFEQHRAQLEAGDAVLLIDIDHFKRVNDTYGHAAGDVTLQVVARRVRSALRRSDRAYRHGGEEFTVLLRGVGETFLLEVSERIRQAVSAGPVPGPDVTVTVSIGAAILTGVNDAGALERADRALYRAKQQGRDRTCLARPEDAAGPVPG</sequence>
<dbReference type="PANTHER" id="PTHR45138">
    <property type="entry name" value="REGULATORY COMPONENTS OF SENSORY TRANSDUCTION SYSTEM"/>
    <property type="match status" value="1"/>
</dbReference>
<evidence type="ECO:0000313" key="4">
    <source>
        <dbReference type="Proteomes" id="UP000197208"/>
    </source>
</evidence>
<dbReference type="InterPro" id="IPR050469">
    <property type="entry name" value="Diguanylate_Cyclase"/>
</dbReference>
<dbReference type="GO" id="GO:0043709">
    <property type="term" value="P:cell adhesion involved in single-species biofilm formation"/>
    <property type="evidence" value="ECO:0007669"/>
    <property type="project" value="TreeGrafter"/>
</dbReference>
<dbReference type="InterPro" id="IPR000160">
    <property type="entry name" value="GGDEF_dom"/>
</dbReference>
<dbReference type="SMART" id="SM00267">
    <property type="entry name" value="GGDEF"/>
    <property type="match status" value="1"/>
</dbReference>
<gene>
    <name evidence="3" type="ORF">CBQ26_10430</name>
</gene>
<dbReference type="InterPro" id="IPR043128">
    <property type="entry name" value="Rev_trsase/Diguanyl_cyclase"/>
</dbReference>
<feature type="coiled-coil region" evidence="1">
    <location>
        <begin position="367"/>
        <end position="397"/>
    </location>
</feature>
<dbReference type="CDD" id="cd01949">
    <property type="entry name" value="GGDEF"/>
    <property type="match status" value="1"/>
</dbReference>
<reference evidence="3 4" key="1">
    <citation type="submission" date="2017-05" db="EMBL/GenBank/DDBJ databases">
        <title>De novo genome assembly of Deniococcus indicus strain DR1.</title>
        <authorList>
            <person name="Chauhan D."/>
            <person name="Yennamalli R.M."/>
            <person name="Priyadarshini R."/>
        </authorList>
    </citation>
    <scope>NUCLEOTIDE SEQUENCE [LARGE SCALE GENOMIC DNA]</scope>
    <source>
        <strain evidence="3 4">DR1</strain>
    </source>
</reference>
<dbReference type="SUPFAM" id="SSF55073">
    <property type="entry name" value="Nucleotide cyclase"/>
    <property type="match status" value="1"/>
</dbReference>
<dbReference type="NCBIfam" id="TIGR00254">
    <property type="entry name" value="GGDEF"/>
    <property type="match status" value="1"/>
</dbReference>
<evidence type="ECO:0000259" key="2">
    <source>
        <dbReference type="PROSITE" id="PS50887"/>
    </source>
</evidence>